<proteinExistence type="predicted"/>
<dbReference type="GO" id="GO:0080120">
    <property type="term" value="P:CAAX-box protein maturation"/>
    <property type="evidence" value="ECO:0007669"/>
    <property type="project" value="UniProtKB-ARBA"/>
</dbReference>
<evidence type="ECO:0000256" key="1">
    <source>
        <dbReference type="SAM" id="Phobius"/>
    </source>
</evidence>
<feature type="transmembrane region" description="Helical" evidence="1">
    <location>
        <begin position="163"/>
        <end position="183"/>
    </location>
</feature>
<keyword evidence="1" id="KW-0812">Transmembrane</keyword>
<reference evidence="3 4" key="1">
    <citation type="submission" date="2017-09" db="EMBL/GenBank/DDBJ databases">
        <title>Large-scale bioinformatics analysis of Bacillus genomes uncovers conserved roles of natural products in bacterial physiology.</title>
        <authorList>
            <consortium name="Agbiome Team Llc"/>
            <person name="Bleich R.M."/>
            <person name="Grubbs K.J."/>
            <person name="Santa Maria K.C."/>
            <person name="Allen S.E."/>
            <person name="Farag S."/>
            <person name="Shank E.A."/>
            <person name="Bowers A."/>
        </authorList>
    </citation>
    <scope>NUCLEOTIDE SEQUENCE [LARGE SCALE GENOMIC DNA]</scope>
    <source>
        <strain evidence="3 4">AFS098222</strain>
    </source>
</reference>
<dbReference type="AlphaFoldDB" id="A0A2A7BLC7"/>
<protein>
    <submittedName>
        <fullName evidence="3">CPBP family intramembrane metalloprotease</fullName>
    </submittedName>
</protein>
<organism evidence="3 4">
    <name type="scientific">Bacillus wiedmannii</name>
    <dbReference type="NCBI Taxonomy" id="1890302"/>
    <lineage>
        <taxon>Bacteria</taxon>
        <taxon>Bacillati</taxon>
        <taxon>Bacillota</taxon>
        <taxon>Bacilli</taxon>
        <taxon>Bacillales</taxon>
        <taxon>Bacillaceae</taxon>
        <taxon>Bacillus</taxon>
        <taxon>Bacillus cereus group</taxon>
    </lineage>
</organism>
<dbReference type="EMBL" id="NVPQ01000101">
    <property type="protein sequence ID" value="PDY36706.1"/>
    <property type="molecule type" value="Genomic_DNA"/>
</dbReference>
<keyword evidence="3" id="KW-0378">Hydrolase</keyword>
<dbReference type="Pfam" id="PF02517">
    <property type="entry name" value="Rce1-like"/>
    <property type="match status" value="1"/>
</dbReference>
<feature type="transmembrane region" description="Helical" evidence="1">
    <location>
        <begin position="136"/>
        <end position="156"/>
    </location>
</feature>
<feature type="transmembrane region" description="Helical" evidence="1">
    <location>
        <begin position="67"/>
        <end position="84"/>
    </location>
</feature>
<dbReference type="GO" id="GO:0006508">
    <property type="term" value="P:proteolysis"/>
    <property type="evidence" value="ECO:0007669"/>
    <property type="project" value="UniProtKB-KW"/>
</dbReference>
<evidence type="ECO:0000313" key="3">
    <source>
        <dbReference type="EMBL" id="PDY36706.1"/>
    </source>
</evidence>
<dbReference type="GO" id="GO:0008237">
    <property type="term" value="F:metallopeptidase activity"/>
    <property type="evidence" value="ECO:0007669"/>
    <property type="project" value="UniProtKB-KW"/>
</dbReference>
<keyword evidence="3" id="KW-0645">Protease</keyword>
<dbReference type="Proteomes" id="UP000220111">
    <property type="component" value="Unassembled WGS sequence"/>
</dbReference>
<keyword evidence="1" id="KW-0472">Membrane</keyword>
<dbReference type="InterPro" id="IPR052710">
    <property type="entry name" value="CAAX_protease"/>
</dbReference>
<dbReference type="InterPro" id="IPR003675">
    <property type="entry name" value="Rce1/LyrA-like_dom"/>
</dbReference>
<feature type="transmembrane region" description="Helical" evidence="1">
    <location>
        <begin position="26"/>
        <end position="47"/>
    </location>
</feature>
<name>A0A2A7BLC7_9BACI</name>
<accession>A0A2A7BLC7</accession>
<sequence>MTNSNLTKNNIIKHADYKVSSKDKRLTGLVLGTLSVALTSCIIFWFIGNPQRFIEHRLGINSNAFDYPIAWLFVILISFGYVFYTSKAVPFVGERLFTFSWLKIIGIWAAIVSSIVEEILFRQALMDWINNEGYSVIVQIIVSALIFGLAHGAWVLLRGELKVALPIILSTTILGGLLAFLYIISERHILAPIVAHILINLMIEPWLMLSAISQKWNVKSFKDK</sequence>
<dbReference type="GO" id="GO:0004175">
    <property type="term" value="F:endopeptidase activity"/>
    <property type="evidence" value="ECO:0007669"/>
    <property type="project" value="UniProtKB-ARBA"/>
</dbReference>
<evidence type="ECO:0000259" key="2">
    <source>
        <dbReference type="Pfam" id="PF02517"/>
    </source>
</evidence>
<comment type="caution">
    <text evidence="3">The sequence shown here is derived from an EMBL/GenBank/DDBJ whole genome shotgun (WGS) entry which is preliminary data.</text>
</comment>
<dbReference type="PANTHER" id="PTHR36435:SF1">
    <property type="entry name" value="CAAX AMINO TERMINAL PROTEASE FAMILY PROTEIN"/>
    <property type="match status" value="1"/>
</dbReference>
<dbReference type="PANTHER" id="PTHR36435">
    <property type="entry name" value="SLR1288 PROTEIN"/>
    <property type="match status" value="1"/>
</dbReference>
<feature type="domain" description="CAAX prenyl protease 2/Lysostaphin resistance protein A-like" evidence="2">
    <location>
        <begin position="101"/>
        <end position="202"/>
    </location>
</feature>
<gene>
    <name evidence="3" type="ORF">COO17_24605</name>
</gene>
<evidence type="ECO:0000313" key="4">
    <source>
        <dbReference type="Proteomes" id="UP000220111"/>
    </source>
</evidence>
<keyword evidence="1" id="KW-1133">Transmembrane helix</keyword>
<keyword evidence="3" id="KW-0482">Metalloprotease</keyword>
<dbReference type="RefSeq" id="WP_097816023.1">
    <property type="nucleotide sequence ID" value="NZ_NVPQ01000101.1"/>
</dbReference>
<feature type="transmembrane region" description="Helical" evidence="1">
    <location>
        <begin position="189"/>
        <end position="212"/>
    </location>
</feature>
<feature type="transmembrane region" description="Helical" evidence="1">
    <location>
        <begin position="96"/>
        <end position="116"/>
    </location>
</feature>